<keyword evidence="8" id="KW-0812">Transmembrane</keyword>
<protein>
    <recommendedName>
        <fullName evidence="3">Protein S100-A10</fullName>
    </recommendedName>
    <alternativeName>
        <fullName evidence="5">Calpactin I light chain</fullName>
    </alternativeName>
    <alternativeName>
        <fullName evidence="6">Calpactin-1 light chain</fullName>
    </alternativeName>
    <alternativeName>
        <fullName evidence="4">S100 calcium-binding protein A10</fullName>
    </alternativeName>
</protein>
<evidence type="ECO:0000256" key="1">
    <source>
        <dbReference type="ARBA" id="ARBA00003539"/>
    </source>
</evidence>
<dbReference type="CDD" id="cd05024">
    <property type="entry name" value="S-100A10"/>
    <property type="match status" value="1"/>
</dbReference>
<dbReference type="InterPro" id="IPR028476">
    <property type="entry name" value="S100-A10"/>
</dbReference>
<proteinExistence type="inferred from homology"/>
<dbReference type="Gene3D" id="1.10.238.10">
    <property type="entry name" value="EF-hand"/>
    <property type="match status" value="1"/>
</dbReference>
<dbReference type="Pfam" id="PF01023">
    <property type="entry name" value="S_100"/>
    <property type="match status" value="1"/>
</dbReference>
<keyword evidence="8" id="KW-1133">Transmembrane helix</keyword>
<dbReference type="PANTHER" id="PTHR11639:SF74">
    <property type="entry name" value="PROTEIN S100-A10"/>
    <property type="match status" value="1"/>
</dbReference>
<evidence type="ECO:0000256" key="2">
    <source>
        <dbReference type="ARBA" id="ARBA00007323"/>
    </source>
</evidence>
<dbReference type="InterPro" id="IPR011992">
    <property type="entry name" value="EF-hand-dom_pair"/>
</dbReference>
<dbReference type="OrthoDB" id="26525at2759"/>
<dbReference type="Proteomes" id="UP000765507">
    <property type="component" value="Unassembled WGS sequence"/>
</dbReference>
<dbReference type="InterPro" id="IPR001751">
    <property type="entry name" value="S100/CaBP7/8-like_CS"/>
</dbReference>
<feature type="non-terminal residue" evidence="10">
    <location>
        <position position="1"/>
    </location>
</feature>
<comment type="function">
    <text evidence="1">Because S100A10 induces the dimerization of ANXA2/p36, it may function as a regulator of protein phosphorylation in that the ANXA2 monomer is the preferred target (in vitro) of tyrosine-specific kinase.</text>
</comment>
<keyword evidence="8" id="KW-0472">Membrane</keyword>
<dbReference type="EMBL" id="JAHGAV010000183">
    <property type="protein sequence ID" value="KAG6929324.1"/>
    <property type="molecule type" value="Genomic_DNA"/>
</dbReference>
<dbReference type="InterPro" id="IPR013787">
    <property type="entry name" value="S100_Ca-bd_sub"/>
</dbReference>
<comment type="similarity">
    <text evidence="2">Belongs to the S-100 family.</text>
</comment>
<name>A0A8T1SL93_CHESE</name>
<feature type="region of interest" description="Disordered" evidence="7">
    <location>
        <begin position="1"/>
        <end position="26"/>
    </location>
</feature>
<accession>A0A8T1SL93</accession>
<dbReference type="SMART" id="SM01394">
    <property type="entry name" value="S_100"/>
    <property type="match status" value="1"/>
</dbReference>
<dbReference type="PROSITE" id="PS00303">
    <property type="entry name" value="S100_CABP"/>
    <property type="match status" value="1"/>
</dbReference>
<dbReference type="SUPFAM" id="SSF47473">
    <property type="entry name" value="EF-hand"/>
    <property type="match status" value="1"/>
</dbReference>
<evidence type="ECO:0000256" key="3">
    <source>
        <dbReference type="ARBA" id="ARBA00018065"/>
    </source>
</evidence>
<gene>
    <name evidence="10" type="primary">S100A10</name>
    <name evidence="10" type="ORF">G0U57_006070</name>
</gene>
<comment type="caution">
    <text evidence="10">The sequence shown here is derived from an EMBL/GenBank/DDBJ whole genome shotgun (WGS) entry which is preliminary data.</text>
</comment>
<keyword evidence="11" id="KW-1185">Reference proteome</keyword>
<dbReference type="GO" id="GO:0005615">
    <property type="term" value="C:extracellular space"/>
    <property type="evidence" value="ECO:0007669"/>
    <property type="project" value="TreeGrafter"/>
</dbReference>
<dbReference type="GO" id="GO:0005509">
    <property type="term" value="F:calcium ion binding"/>
    <property type="evidence" value="ECO:0007669"/>
    <property type="project" value="TreeGrafter"/>
</dbReference>
<evidence type="ECO:0000256" key="7">
    <source>
        <dbReference type="SAM" id="MobiDB-lite"/>
    </source>
</evidence>
<reference evidence="10 11" key="1">
    <citation type="journal article" date="2020" name="G3 (Bethesda)">
        <title>Draft Genome of the Common Snapping Turtle, Chelydra serpentina, a Model for Phenotypic Plasticity in Reptiles.</title>
        <authorList>
            <person name="Das D."/>
            <person name="Singh S.K."/>
            <person name="Bierstedt J."/>
            <person name="Erickson A."/>
            <person name="Galli G.L.J."/>
            <person name="Crossley D.A. 2nd"/>
            <person name="Rhen T."/>
        </authorList>
    </citation>
    <scope>NUCLEOTIDE SEQUENCE [LARGE SCALE GENOMIC DNA]</scope>
    <source>
        <strain evidence="10">KW</strain>
    </source>
</reference>
<evidence type="ECO:0000256" key="4">
    <source>
        <dbReference type="ARBA" id="ARBA00032653"/>
    </source>
</evidence>
<organism evidence="10 11">
    <name type="scientific">Chelydra serpentina</name>
    <name type="common">Snapping turtle</name>
    <name type="synonym">Testudo serpentina</name>
    <dbReference type="NCBI Taxonomy" id="8475"/>
    <lineage>
        <taxon>Eukaryota</taxon>
        <taxon>Metazoa</taxon>
        <taxon>Chordata</taxon>
        <taxon>Craniata</taxon>
        <taxon>Vertebrata</taxon>
        <taxon>Euteleostomi</taxon>
        <taxon>Archelosauria</taxon>
        <taxon>Testudinata</taxon>
        <taxon>Testudines</taxon>
        <taxon>Cryptodira</taxon>
        <taxon>Durocryptodira</taxon>
        <taxon>Americhelydia</taxon>
        <taxon>Chelydroidea</taxon>
        <taxon>Chelydridae</taxon>
        <taxon>Chelydra</taxon>
    </lineage>
</organism>
<dbReference type="AlphaFoldDB" id="A0A8T1SL93"/>
<dbReference type="GO" id="GO:0005737">
    <property type="term" value="C:cytoplasm"/>
    <property type="evidence" value="ECO:0007669"/>
    <property type="project" value="TreeGrafter"/>
</dbReference>
<evidence type="ECO:0000313" key="11">
    <source>
        <dbReference type="Proteomes" id="UP000765507"/>
    </source>
</evidence>
<evidence type="ECO:0000256" key="6">
    <source>
        <dbReference type="ARBA" id="ARBA00033448"/>
    </source>
</evidence>
<evidence type="ECO:0000256" key="5">
    <source>
        <dbReference type="ARBA" id="ARBA00033060"/>
    </source>
</evidence>
<dbReference type="GO" id="GO:0048306">
    <property type="term" value="F:calcium-dependent protein binding"/>
    <property type="evidence" value="ECO:0007669"/>
    <property type="project" value="TreeGrafter"/>
</dbReference>
<evidence type="ECO:0000259" key="9">
    <source>
        <dbReference type="SMART" id="SM01394"/>
    </source>
</evidence>
<feature type="transmembrane region" description="Helical" evidence="8">
    <location>
        <begin position="91"/>
        <end position="113"/>
    </location>
</feature>
<dbReference type="PANTHER" id="PTHR11639">
    <property type="entry name" value="S100 CALCIUM-BINDING PROTEIN"/>
    <property type="match status" value="1"/>
</dbReference>
<feature type="domain" description="S100/CaBP-9k-type calcium binding subdomain" evidence="9">
    <location>
        <begin position="29"/>
        <end position="68"/>
    </location>
</feature>
<evidence type="ECO:0000313" key="10">
    <source>
        <dbReference type="EMBL" id="KAG6929324.1"/>
    </source>
</evidence>
<sequence>SEPRSPHGCSAPALPAKAQETHAKMPSQMEHAMETLMFTFHKYASDKNYLTKEDLRVLMDKEFPGFLDNQKDPMAVDKIMKDLDQCRDGRVGFQSFFSLVAGLTIACNDYFVVHMKQKARK</sequence>
<evidence type="ECO:0000256" key="8">
    <source>
        <dbReference type="SAM" id="Phobius"/>
    </source>
</evidence>